<dbReference type="InterPro" id="IPR013783">
    <property type="entry name" value="Ig-like_fold"/>
</dbReference>
<dbReference type="AlphaFoldDB" id="A0AAE1TN40"/>
<dbReference type="SMART" id="SM00409">
    <property type="entry name" value="IG"/>
    <property type="match status" value="1"/>
</dbReference>
<name>A0AAE1TN40_9EUCA</name>
<dbReference type="PANTHER" id="PTHR23279:SF46">
    <property type="entry name" value="DEFECTIVE PROBOSCIS EXTENSION RESPONSE 10, ISOFORM A-RELATED"/>
    <property type="match status" value="1"/>
</dbReference>
<dbReference type="InterPro" id="IPR007110">
    <property type="entry name" value="Ig-like_dom"/>
</dbReference>
<reference evidence="2" key="1">
    <citation type="submission" date="2023-11" db="EMBL/GenBank/DDBJ databases">
        <title>Genome assemblies of two species of porcelain crab, Petrolisthes cinctipes and Petrolisthes manimaculis (Anomura: Porcellanidae).</title>
        <authorList>
            <person name="Angst P."/>
        </authorList>
    </citation>
    <scope>NUCLEOTIDE SEQUENCE</scope>
    <source>
        <strain evidence="2">PB745_02</strain>
        <tissue evidence="2">Gill</tissue>
    </source>
</reference>
<accession>A0AAE1TN40</accession>
<dbReference type="Pfam" id="PF13927">
    <property type="entry name" value="Ig_3"/>
    <property type="match status" value="1"/>
</dbReference>
<dbReference type="EMBL" id="JAWZYT010005871">
    <property type="protein sequence ID" value="KAK4289415.1"/>
    <property type="molecule type" value="Genomic_DNA"/>
</dbReference>
<evidence type="ECO:0000313" key="2">
    <source>
        <dbReference type="EMBL" id="KAK4289415.1"/>
    </source>
</evidence>
<gene>
    <name evidence="2" type="ORF">Pmani_037607</name>
</gene>
<organism evidence="2 3">
    <name type="scientific">Petrolisthes manimaculis</name>
    <dbReference type="NCBI Taxonomy" id="1843537"/>
    <lineage>
        <taxon>Eukaryota</taxon>
        <taxon>Metazoa</taxon>
        <taxon>Ecdysozoa</taxon>
        <taxon>Arthropoda</taxon>
        <taxon>Crustacea</taxon>
        <taxon>Multicrustacea</taxon>
        <taxon>Malacostraca</taxon>
        <taxon>Eumalacostraca</taxon>
        <taxon>Eucarida</taxon>
        <taxon>Decapoda</taxon>
        <taxon>Pleocyemata</taxon>
        <taxon>Anomura</taxon>
        <taxon>Galatheoidea</taxon>
        <taxon>Porcellanidae</taxon>
        <taxon>Petrolisthes</taxon>
    </lineage>
</organism>
<comment type="caution">
    <text evidence="2">The sequence shown here is derived from an EMBL/GenBank/DDBJ whole genome shotgun (WGS) entry which is preliminary data.</text>
</comment>
<proteinExistence type="predicted"/>
<protein>
    <recommendedName>
        <fullName evidence="1">Ig-like domain-containing protein</fullName>
    </recommendedName>
</protein>
<dbReference type="InterPro" id="IPR036179">
    <property type="entry name" value="Ig-like_dom_sf"/>
</dbReference>
<evidence type="ECO:0000259" key="1">
    <source>
        <dbReference type="PROSITE" id="PS50835"/>
    </source>
</evidence>
<dbReference type="GO" id="GO:0032589">
    <property type="term" value="C:neuron projection membrane"/>
    <property type="evidence" value="ECO:0007669"/>
    <property type="project" value="TreeGrafter"/>
</dbReference>
<dbReference type="InterPro" id="IPR003599">
    <property type="entry name" value="Ig_sub"/>
</dbReference>
<keyword evidence="3" id="KW-1185">Reference proteome</keyword>
<dbReference type="SUPFAM" id="SSF48726">
    <property type="entry name" value="Immunoglobulin"/>
    <property type="match status" value="1"/>
</dbReference>
<dbReference type="Proteomes" id="UP001292094">
    <property type="component" value="Unassembled WGS sequence"/>
</dbReference>
<dbReference type="InterPro" id="IPR037448">
    <property type="entry name" value="Zig-8"/>
</dbReference>
<dbReference type="Gene3D" id="2.60.40.10">
    <property type="entry name" value="Immunoglobulins"/>
    <property type="match status" value="1"/>
</dbReference>
<feature type="domain" description="Ig-like" evidence="1">
    <location>
        <begin position="1"/>
        <end position="93"/>
    </location>
</feature>
<dbReference type="PROSITE" id="PS50835">
    <property type="entry name" value="IG_LIKE"/>
    <property type="match status" value="1"/>
</dbReference>
<dbReference type="GO" id="GO:0050808">
    <property type="term" value="P:synapse organization"/>
    <property type="evidence" value="ECO:0007669"/>
    <property type="project" value="TreeGrafter"/>
</dbReference>
<dbReference type="PANTHER" id="PTHR23279">
    <property type="entry name" value="DEFECTIVE PROBOSCIS EXTENSION RESPONSE DPR -RELATED"/>
    <property type="match status" value="1"/>
</dbReference>
<evidence type="ECO:0000313" key="3">
    <source>
        <dbReference type="Proteomes" id="UP001292094"/>
    </source>
</evidence>
<sequence length="142" mass="15380">PTARILGTPERYVDRGSTINLTCIINFNPNSRTENFWYHDNKVINYDNRDSRVSVITDRGSVTKTILLIHDAHDAATGTYSCVPSPSATATVRIHILNETPAAMQTNKGSGLVGLGPPLPLLVWPLTAVLISTPLTALTSLI</sequence>
<feature type="non-terminal residue" evidence="2">
    <location>
        <position position="1"/>
    </location>
</feature>